<evidence type="ECO:0000313" key="2">
    <source>
        <dbReference type="EMBL" id="MFB9577399.1"/>
    </source>
</evidence>
<comment type="caution">
    <text evidence="2">The sequence shown here is derived from an EMBL/GenBank/DDBJ whole genome shotgun (WGS) entry which is preliminary data.</text>
</comment>
<reference evidence="2 3" key="1">
    <citation type="submission" date="2024-09" db="EMBL/GenBank/DDBJ databases">
        <authorList>
            <person name="Sun Q."/>
            <person name="Mori K."/>
        </authorList>
    </citation>
    <scope>NUCLEOTIDE SEQUENCE [LARGE SCALE GENOMIC DNA]</scope>
    <source>
        <strain evidence="2 3">JCM 3331</strain>
    </source>
</reference>
<keyword evidence="3" id="KW-1185">Reference proteome</keyword>
<dbReference type="Proteomes" id="UP001589710">
    <property type="component" value="Unassembled WGS sequence"/>
</dbReference>
<proteinExistence type="predicted"/>
<name>A0ABV5RHR0_9ACTN</name>
<dbReference type="EMBL" id="JBHMCG010000145">
    <property type="protein sequence ID" value="MFB9577399.1"/>
    <property type="molecule type" value="Genomic_DNA"/>
</dbReference>
<evidence type="ECO:0008006" key="4">
    <source>
        <dbReference type="Google" id="ProtNLM"/>
    </source>
</evidence>
<dbReference type="PROSITE" id="PS51257">
    <property type="entry name" value="PROKAR_LIPOPROTEIN"/>
    <property type="match status" value="1"/>
</dbReference>
<evidence type="ECO:0000313" key="3">
    <source>
        <dbReference type="Proteomes" id="UP001589710"/>
    </source>
</evidence>
<keyword evidence="1" id="KW-0732">Signal</keyword>
<organism evidence="2 3">
    <name type="scientific">Streptomyces yanii</name>
    <dbReference type="NCBI Taxonomy" id="78510"/>
    <lineage>
        <taxon>Bacteria</taxon>
        <taxon>Bacillati</taxon>
        <taxon>Actinomycetota</taxon>
        <taxon>Actinomycetes</taxon>
        <taxon>Kitasatosporales</taxon>
        <taxon>Streptomycetaceae</taxon>
        <taxon>Streptomyces</taxon>
    </lineage>
</organism>
<feature type="signal peptide" evidence="1">
    <location>
        <begin position="1"/>
        <end position="26"/>
    </location>
</feature>
<dbReference type="RefSeq" id="WP_345513410.1">
    <property type="nucleotide sequence ID" value="NZ_BAAAXD010000022.1"/>
</dbReference>
<feature type="chain" id="PRO_5046476359" description="Lipoprotein" evidence="1">
    <location>
        <begin position="27"/>
        <end position="306"/>
    </location>
</feature>
<accession>A0ABV5RHR0</accession>
<evidence type="ECO:0000256" key="1">
    <source>
        <dbReference type="SAM" id="SignalP"/>
    </source>
</evidence>
<sequence>MRTRAARTVDLLVVFALFTAGTGAVTACGSEKARGGTQVRDADPAPASKARARQVADAWDGSKAAEVWAKGYYPMSEVVQLPENAFRNGDDKLAYGARNLVLRGELPATSQKDGQVKWESGGSLTLPLMGAREAFATVAGGSTNEPHLTVTGVKLGEMSLVTSRGPATVPAWLFALEGYDTPLKRVALSPSKLPEAPIKPAGEVPTDELAPLGRMIGVAGDGRTVTVVATHGACDDGPAVDVLETGGSVVLSASVVGTKDGPCTHQLLAEEVTVKLGRPVGDRLLLDAFTGRPVPYEKNRLSADQS</sequence>
<protein>
    <recommendedName>
        <fullName evidence="4">Lipoprotein</fullName>
    </recommendedName>
</protein>
<gene>
    <name evidence="2" type="ORF">ACFFTL_35285</name>
</gene>